<dbReference type="AlphaFoldDB" id="A0A4D6MEE3"/>
<dbReference type="EMBL" id="CP039351">
    <property type="protein sequence ID" value="QCD99809.1"/>
    <property type="molecule type" value="Genomic_DNA"/>
</dbReference>
<keyword evidence="3" id="KW-1185">Reference proteome</keyword>
<evidence type="ECO:0000313" key="2">
    <source>
        <dbReference type="EMBL" id="QCD99809.1"/>
    </source>
</evidence>
<dbReference type="Proteomes" id="UP000501690">
    <property type="component" value="Linkage Group LG7"/>
</dbReference>
<gene>
    <name evidence="2" type="ORF">DEO72_LG7g1095</name>
</gene>
<feature type="region of interest" description="Disordered" evidence="1">
    <location>
        <begin position="1"/>
        <end position="22"/>
    </location>
</feature>
<evidence type="ECO:0000313" key="3">
    <source>
        <dbReference type="Proteomes" id="UP000501690"/>
    </source>
</evidence>
<accession>A0A4D6MEE3</accession>
<organism evidence="2 3">
    <name type="scientific">Vigna unguiculata</name>
    <name type="common">Cowpea</name>
    <dbReference type="NCBI Taxonomy" id="3917"/>
    <lineage>
        <taxon>Eukaryota</taxon>
        <taxon>Viridiplantae</taxon>
        <taxon>Streptophyta</taxon>
        <taxon>Embryophyta</taxon>
        <taxon>Tracheophyta</taxon>
        <taxon>Spermatophyta</taxon>
        <taxon>Magnoliopsida</taxon>
        <taxon>eudicotyledons</taxon>
        <taxon>Gunneridae</taxon>
        <taxon>Pentapetalae</taxon>
        <taxon>rosids</taxon>
        <taxon>fabids</taxon>
        <taxon>Fabales</taxon>
        <taxon>Fabaceae</taxon>
        <taxon>Papilionoideae</taxon>
        <taxon>50 kb inversion clade</taxon>
        <taxon>NPAAA clade</taxon>
        <taxon>indigoferoid/millettioid clade</taxon>
        <taxon>Phaseoleae</taxon>
        <taxon>Vigna</taxon>
    </lineage>
</organism>
<sequence>MPPASRNSERTGGIDIHGGGHGGGHIRFVSIILKEKQPLSRALEKKGERDAPPIKLLAVVDVVARAPSPAGTSAA</sequence>
<protein>
    <submittedName>
        <fullName evidence="2">Uncharacterized protein</fullName>
    </submittedName>
</protein>
<name>A0A4D6MEE3_VIGUN</name>
<evidence type="ECO:0000256" key="1">
    <source>
        <dbReference type="SAM" id="MobiDB-lite"/>
    </source>
</evidence>
<reference evidence="2 3" key="1">
    <citation type="submission" date="2019-04" db="EMBL/GenBank/DDBJ databases">
        <title>An improved genome assembly and genetic linkage map for asparagus bean, Vigna unguiculata ssp. sesquipedialis.</title>
        <authorList>
            <person name="Xia Q."/>
            <person name="Zhang R."/>
            <person name="Dong Y."/>
        </authorList>
    </citation>
    <scope>NUCLEOTIDE SEQUENCE [LARGE SCALE GENOMIC DNA]</scope>
    <source>
        <tissue evidence="2">Leaf</tissue>
    </source>
</reference>
<proteinExistence type="predicted"/>